<dbReference type="PANTHER" id="PTHR30419">
    <property type="entry name" value="HTH-TYPE TRANSCRIPTIONAL REGULATOR YBHD"/>
    <property type="match status" value="1"/>
</dbReference>
<keyword evidence="4" id="KW-0804">Transcription</keyword>
<evidence type="ECO:0000256" key="4">
    <source>
        <dbReference type="ARBA" id="ARBA00023163"/>
    </source>
</evidence>
<dbReference type="InterPro" id="IPR050950">
    <property type="entry name" value="HTH-type_LysR_regulators"/>
</dbReference>
<dbReference type="InterPro" id="IPR036388">
    <property type="entry name" value="WH-like_DNA-bd_sf"/>
</dbReference>
<keyword evidence="7" id="KW-1185">Reference proteome</keyword>
<feature type="domain" description="HTH lysR-type" evidence="5">
    <location>
        <begin position="1"/>
        <end position="58"/>
    </location>
</feature>
<evidence type="ECO:0000313" key="7">
    <source>
        <dbReference type="Proteomes" id="UP000184038"/>
    </source>
</evidence>
<dbReference type="GO" id="GO:0003700">
    <property type="term" value="F:DNA-binding transcription factor activity"/>
    <property type="evidence" value="ECO:0007669"/>
    <property type="project" value="InterPro"/>
</dbReference>
<dbReference type="GO" id="GO:0005829">
    <property type="term" value="C:cytosol"/>
    <property type="evidence" value="ECO:0007669"/>
    <property type="project" value="TreeGrafter"/>
</dbReference>
<dbReference type="OrthoDB" id="9785745at2"/>
<evidence type="ECO:0000256" key="3">
    <source>
        <dbReference type="ARBA" id="ARBA00023125"/>
    </source>
</evidence>
<gene>
    <name evidence="6" type="ORF">SAMN02746066_02589</name>
</gene>
<evidence type="ECO:0000259" key="5">
    <source>
        <dbReference type="PROSITE" id="PS50931"/>
    </source>
</evidence>
<evidence type="ECO:0000256" key="2">
    <source>
        <dbReference type="ARBA" id="ARBA00023015"/>
    </source>
</evidence>
<dbReference type="SUPFAM" id="SSF46785">
    <property type="entry name" value="Winged helix' DNA-binding domain"/>
    <property type="match status" value="1"/>
</dbReference>
<evidence type="ECO:0000256" key="1">
    <source>
        <dbReference type="ARBA" id="ARBA00009437"/>
    </source>
</evidence>
<accession>A0A1M7K8S7</accession>
<dbReference type="STRING" id="1120996.SAMN02746066_02589"/>
<dbReference type="Pfam" id="PF00126">
    <property type="entry name" value="HTH_1"/>
    <property type="match status" value="1"/>
</dbReference>
<dbReference type="GO" id="GO:0003677">
    <property type="term" value="F:DNA binding"/>
    <property type="evidence" value="ECO:0007669"/>
    <property type="project" value="UniProtKB-KW"/>
</dbReference>
<dbReference type="AlphaFoldDB" id="A0A1M7K8S7"/>
<dbReference type="Gene3D" id="1.10.10.10">
    <property type="entry name" value="Winged helix-like DNA-binding domain superfamily/Winged helix DNA-binding domain"/>
    <property type="match status" value="1"/>
</dbReference>
<keyword evidence="3 6" id="KW-0238">DNA-binding</keyword>
<comment type="similarity">
    <text evidence="1">Belongs to the LysR transcriptional regulatory family.</text>
</comment>
<dbReference type="Proteomes" id="UP000184038">
    <property type="component" value="Unassembled WGS sequence"/>
</dbReference>
<dbReference type="PRINTS" id="PR00039">
    <property type="entry name" value="HTHLYSR"/>
</dbReference>
<dbReference type="InterPro" id="IPR005119">
    <property type="entry name" value="LysR_subst-bd"/>
</dbReference>
<dbReference type="PANTHER" id="PTHR30419:SF8">
    <property type="entry name" value="NITROGEN ASSIMILATION TRANSCRIPTIONAL ACTIVATOR-RELATED"/>
    <property type="match status" value="1"/>
</dbReference>
<dbReference type="InterPro" id="IPR036390">
    <property type="entry name" value="WH_DNA-bd_sf"/>
</dbReference>
<dbReference type="EMBL" id="FRCP01000013">
    <property type="protein sequence ID" value="SHM61383.1"/>
    <property type="molecule type" value="Genomic_DNA"/>
</dbReference>
<dbReference type="PROSITE" id="PS50931">
    <property type="entry name" value="HTH_LYSR"/>
    <property type="match status" value="1"/>
</dbReference>
<dbReference type="InterPro" id="IPR000847">
    <property type="entry name" value="LysR_HTH_N"/>
</dbReference>
<keyword evidence="2" id="KW-0805">Transcription regulation</keyword>
<dbReference type="Pfam" id="PF03466">
    <property type="entry name" value="LysR_substrate"/>
    <property type="match status" value="1"/>
</dbReference>
<protein>
    <submittedName>
        <fullName evidence="6">DNA-binding transcriptional regulator, LysR family</fullName>
    </submittedName>
</protein>
<evidence type="ECO:0000313" key="6">
    <source>
        <dbReference type="EMBL" id="SHM61383.1"/>
    </source>
</evidence>
<proteinExistence type="inferred from homology"/>
<organism evidence="6 7">
    <name type="scientific">Anaerosporobacter mobilis DSM 15930</name>
    <dbReference type="NCBI Taxonomy" id="1120996"/>
    <lineage>
        <taxon>Bacteria</taxon>
        <taxon>Bacillati</taxon>
        <taxon>Bacillota</taxon>
        <taxon>Clostridia</taxon>
        <taxon>Lachnospirales</taxon>
        <taxon>Lachnospiraceae</taxon>
        <taxon>Anaerosporobacter</taxon>
    </lineage>
</organism>
<sequence>MQINHLKYIIKVAELGSITKSANELYISQPSLTKAISNIEKNYNIKIFERTATGVSVTLQGKYFLHYAKNVVQTANSLEEVFQNHTYINQSKLLIATQEFDFIPKVLLNMYNNHRDSALEFELYQSHRSNVIKAIQKGNCNIGLLVQTNREAKPFSWQLTSTNLELEFLDSCGVYVLLGPKSKFYNATSLTFKDLEGQSNICLDIDEITKAEWAINDQQYHVNINSVVYCNSISLCIELLENTDIVLYASKWILKYFEHTNIKVFPIIKDSTFISNLVYIKRKNEFLTPIELKFINEVKKCLIS</sequence>
<dbReference type="Gene3D" id="3.40.190.290">
    <property type="match status" value="1"/>
</dbReference>
<dbReference type="SUPFAM" id="SSF53850">
    <property type="entry name" value="Periplasmic binding protein-like II"/>
    <property type="match status" value="1"/>
</dbReference>
<name>A0A1M7K8S7_9FIRM</name>
<reference evidence="6 7" key="1">
    <citation type="submission" date="2016-11" db="EMBL/GenBank/DDBJ databases">
        <authorList>
            <person name="Jaros S."/>
            <person name="Januszkiewicz K."/>
            <person name="Wedrychowicz H."/>
        </authorList>
    </citation>
    <scope>NUCLEOTIDE SEQUENCE [LARGE SCALE GENOMIC DNA]</scope>
    <source>
        <strain evidence="6 7">DSM 15930</strain>
    </source>
</reference>
<dbReference type="RefSeq" id="WP_073288334.1">
    <property type="nucleotide sequence ID" value="NZ_FRCP01000013.1"/>
</dbReference>